<sequence>MIALLFIPLLPFLIPLVYGNKFNNAAPVALILLFGIVCAGLSNIIEQSLLGHGKPLFGIAAKTAGIITILLAGGIGAHFWGLTGIAIGFTLSQFIVLIVFLFICVNFFHNARLTAFIPQHDDALFLFHKMINLIKKLSKK</sequence>
<dbReference type="RefSeq" id="WP_228856576.1">
    <property type="nucleotide sequence ID" value="NZ_AP024086.1"/>
</dbReference>
<keyword evidence="3" id="KW-1185">Reference proteome</keyword>
<evidence type="ECO:0000313" key="2">
    <source>
        <dbReference type="EMBL" id="BCL60453.1"/>
    </source>
</evidence>
<keyword evidence="1" id="KW-0472">Membrane</keyword>
<keyword evidence="1" id="KW-1133">Transmembrane helix</keyword>
<dbReference type="KEGG" id="dbk:DGMP_11460"/>
<reference evidence="2" key="1">
    <citation type="submission" date="2020-09" db="EMBL/GenBank/DDBJ databases">
        <title>Desulfogranum mesoprofundum gen. nov., sp. nov., a novel mesophilic, sulfate-reducing chemolithoautotroph isolated from a deep-sea hydrothermal vent chimney in the Suiyo Seamount.</title>
        <authorList>
            <person name="Hashimoto Y."/>
            <person name="Nakagawa S."/>
        </authorList>
    </citation>
    <scope>NUCLEOTIDE SEQUENCE</scope>
    <source>
        <strain evidence="2">KT2</strain>
    </source>
</reference>
<feature type="transmembrane region" description="Helical" evidence="1">
    <location>
        <begin position="29"/>
        <end position="45"/>
    </location>
</feature>
<evidence type="ECO:0008006" key="4">
    <source>
        <dbReference type="Google" id="ProtNLM"/>
    </source>
</evidence>
<feature type="transmembrane region" description="Helical" evidence="1">
    <location>
        <begin position="85"/>
        <end position="108"/>
    </location>
</feature>
<keyword evidence="1" id="KW-0812">Transmembrane</keyword>
<evidence type="ECO:0000313" key="3">
    <source>
        <dbReference type="Proteomes" id="UP000826725"/>
    </source>
</evidence>
<protein>
    <recommendedName>
        <fullName evidence="4">Polysaccharide biosynthesis protein C-terminal domain-containing protein</fullName>
    </recommendedName>
</protein>
<gene>
    <name evidence="2" type="ORF">DGMP_11460</name>
</gene>
<evidence type="ECO:0000256" key="1">
    <source>
        <dbReference type="SAM" id="Phobius"/>
    </source>
</evidence>
<proteinExistence type="predicted"/>
<feature type="transmembrane region" description="Helical" evidence="1">
    <location>
        <begin position="57"/>
        <end position="79"/>
    </location>
</feature>
<organism evidence="2 3">
    <name type="scientific">Desulfomarina profundi</name>
    <dbReference type="NCBI Taxonomy" id="2772557"/>
    <lineage>
        <taxon>Bacteria</taxon>
        <taxon>Pseudomonadati</taxon>
        <taxon>Thermodesulfobacteriota</taxon>
        <taxon>Desulfobulbia</taxon>
        <taxon>Desulfobulbales</taxon>
        <taxon>Desulfobulbaceae</taxon>
        <taxon>Desulfomarina</taxon>
    </lineage>
</organism>
<dbReference type="AlphaFoldDB" id="A0A8D5JD23"/>
<name>A0A8D5JD23_9BACT</name>
<accession>A0A8D5JD23</accession>
<dbReference type="EMBL" id="AP024086">
    <property type="protein sequence ID" value="BCL60453.1"/>
    <property type="molecule type" value="Genomic_DNA"/>
</dbReference>
<dbReference type="Proteomes" id="UP000826725">
    <property type="component" value="Chromosome"/>
</dbReference>